<accession>A0A6A6P3W4</accession>
<name>A0A6A6P3W4_9PEZI</name>
<evidence type="ECO:0000313" key="9">
    <source>
        <dbReference type="Proteomes" id="UP000799766"/>
    </source>
</evidence>
<dbReference type="SUPFAM" id="SSF57701">
    <property type="entry name" value="Zn2/Cys6 DNA-binding domain"/>
    <property type="match status" value="1"/>
</dbReference>
<keyword evidence="3" id="KW-0238">DNA-binding</keyword>
<evidence type="ECO:0000256" key="6">
    <source>
        <dbReference type="SAM" id="MobiDB-lite"/>
    </source>
</evidence>
<dbReference type="Gene3D" id="4.10.240.10">
    <property type="entry name" value="Zn(2)-C6 fungal-type DNA-binding domain"/>
    <property type="match status" value="1"/>
</dbReference>
<keyword evidence="5" id="KW-0539">Nucleus</keyword>
<dbReference type="InterPro" id="IPR001138">
    <property type="entry name" value="Zn2Cys6_DnaBD"/>
</dbReference>
<dbReference type="InterPro" id="IPR051089">
    <property type="entry name" value="prtT"/>
</dbReference>
<proteinExistence type="predicted"/>
<protein>
    <recommendedName>
        <fullName evidence="7">Zn(2)-C6 fungal-type domain-containing protein</fullName>
    </recommendedName>
</protein>
<evidence type="ECO:0000256" key="5">
    <source>
        <dbReference type="ARBA" id="ARBA00023242"/>
    </source>
</evidence>
<keyword evidence="4" id="KW-0804">Transcription</keyword>
<sequence>MDAAQQPAPRSSGNRGRGMQACRNCARAKTKCFPHPEGITADCERCYRLKKECIKREPTVRKRRNDRATRVARLEEKLDGLASLLASSRSMGIGPQANLVTPVSNSSTPHDSYNDSSNGQENPQHSHVTDTYTSPVICDGDTSNNPVARSSGSEPNDVEDPSIAESLFTTFRTQMGNYFPFVVLPPNVSSQDIRRERPILYKAILMAASHLQFERQAKIVKELTQELNHCIFVEGKKNMDILQGMLVYIAWYHYHFPIQPLVTFWIQLAMGIVAELGLHKWPQMMLRHRNFAEVITTEPWMNERTMDDRRAVLGCFYLSSKVSSSFKKLEAMKWTPYLDDCCRVIEASREYESDVILVTLIRLQEIVSRLMLSLPYDDPDFPQKGSVPLAVVTKSFQTELNMFKESVPRNLRDSYFFMMHWHAANICLYELSIHGWVGYGRIDALYACLQAAKQVTSLFLNIPVREVFTLPYITCADLSYALLACSSLSQFNGEGWDGKAMQLSGELNFISILESVTNRFDEAREESKALTGREGLVFARATQKLQRVIALQKAKAESSDSEPPNSQEPNVQDIQIPDVGTLQPFVEGELGFTDELFWQDVVADFGFL</sequence>
<feature type="region of interest" description="Disordered" evidence="6">
    <location>
        <begin position="555"/>
        <end position="574"/>
    </location>
</feature>
<dbReference type="CDD" id="cd00067">
    <property type="entry name" value="GAL4"/>
    <property type="match status" value="1"/>
</dbReference>
<dbReference type="CDD" id="cd12148">
    <property type="entry name" value="fungal_TF_MHR"/>
    <property type="match status" value="1"/>
</dbReference>
<dbReference type="GO" id="GO:0008270">
    <property type="term" value="F:zinc ion binding"/>
    <property type="evidence" value="ECO:0007669"/>
    <property type="project" value="InterPro"/>
</dbReference>
<dbReference type="PANTHER" id="PTHR31845">
    <property type="entry name" value="FINGER DOMAIN PROTEIN, PUTATIVE-RELATED"/>
    <property type="match status" value="1"/>
</dbReference>
<evidence type="ECO:0000259" key="7">
    <source>
        <dbReference type="PROSITE" id="PS00463"/>
    </source>
</evidence>
<dbReference type="PANTHER" id="PTHR31845:SF10">
    <property type="entry name" value="ZN(II)2CYS6 TRANSCRIPTION FACTOR (EUROFUNG)"/>
    <property type="match status" value="1"/>
</dbReference>
<organism evidence="8 9">
    <name type="scientific">Lineolata rhizophorae</name>
    <dbReference type="NCBI Taxonomy" id="578093"/>
    <lineage>
        <taxon>Eukaryota</taxon>
        <taxon>Fungi</taxon>
        <taxon>Dikarya</taxon>
        <taxon>Ascomycota</taxon>
        <taxon>Pezizomycotina</taxon>
        <taxon>Dothideomycetes</taxon>
        <taxon>Dothideomycetes incertae sedis</taxon>
        <taxon>Lineolatales</taxon>
        <taxon>Lineolataceae</taxon>
        <taxon>Lineolata</taxon>
    </lineage>
</organism>
<dbReference type="EMBL" id="MU001677">
    <property type="protein sequence ID" value="KAF2458685.1"/>
    <property type="molecule type" value="Genomic_DNA"/>
</dbReference>
<dbReference type="GO" id="GO:0005634">
    <property type="term" value="C:nucleus"/>
    <property type="evidence" value="ECO:0007669"/>
    <property type="project" value="UniProtKB-SubCell"/>
</dbReference>
<dbReference type="GO" id="GO:0000976">
    <property type="term" value="F:transcription cis-regulatory region binding"/>
    <property type="evidence" value="ECO:0007669"/>
    <property type="project" value="TreeGrafter"/>
</dbReference>
<feature type="compositionally biased region" description="Polar residues" evidence="6">
    <location>
        <begin position="141"/>
        <end position="154"/>
    </location>
</feature>
<dbReference type="AlphaFoldDB" id="A0A6A6P3W4"/>
<feature type="compositionally biased region" description="Polar residues" evidence="6">
    <location>
        <begin position="561"/>
        <end position="573"/>
    </location>
</feature>
<dbReference type="GO" id="GO:0000981">
    <property type="term" value="F:DNA-binding transcription factor activity, RNA polymerase II-specific"/>
    <property type="evidence" value="ECO:0007669"/>
    <property type="project" value="InterPro"/>
</dbReference>
<evidence type="ECO:0000256" key="4">
    <source>
        <dbReference type="ARBA" id="ARBA00023163"/>
    </source>
</evidence>
<evidence type="ECO:0000256" key="3">
    <source>
        <dbReference type="ARBA" id="ARBA00023125"/>
    </source>
</evidence>
<evidence type="ECO:0000313" key="8">
    <source>
        <dbReference type="EMBL" id="KAF2458685.1"/>
    </source>
</evidence>
<evidence type="ECO:0000256" key="1">
    <source>
        <dbReference type="ARBA" id="ARBA00004123"/>
    </source>
</evidence>
<dbReference type="InterPro" id="IPR036864">
    <property type="entry name" value="Zn2-C6_fun-type_DNA-bd_sf"/>
</dbReference>
<keyword evidence="9" id="KW-1185">Reference proteome</keyword>
<reference evidence="8" key="1">
    <citation type="journal article" date="2020" name="Stud. Mycol.">
        <title>101 Dothideomycetes genomes: a test case for predicting lifestyles and emergence of pathogens.</title>
        <authorList>
            <person name="Haridas S."/>
            <person name="Albert R."/>
            <person name="Binder M."/>
            <person name="Bloem J."/>
            <person name="Labutti K."/>
            <person name="Salamov A."/>
            <person name="Andreopoulos B."/>
            <person name="Baker S."/>
            <person name="Barry K."/>
            <person name="Bills G."/>
            <person name="Bluhm B."/>
            <person name="Cannon C."/>
            <person name="Castanera R."/>
            <person name="Culley D."/>
            <person name="Daum C."/>
            <person name="Ezra D."/>
            <person name="Gonzalez J."/>
            <person name="Henrissat B."/>
            <person name="Kuo A."/>
            <person name="Liang C."/>
            <person name="Lipzen A."/>
            <person name="Lutzoni F."/>
            <person name="Magnuson J."/>
            <person name="Mondo S."/>
            <person name="Nolan M."/>
            <person name="Ohm R."/>
            <person name="Pangilinan J."/>
            <person name="Park H.-J."/>
            <person name="Ramirez L."/>
            <person name="Alfaro M."/>
            <person name="Sun H."/>
            <person name="Tritt A."/>
            <person name="Yoshinaga Y."/>
            <person name="Zwiers L.-H."/>
            <person name="Turgeon B."/>
            <person name="Goodwin S."/>
            <person name="Spatafora J."/>
            <person name="Crous P."/>
            <person name="Grigoriev I."/>
        </authorList>
    </citation>
    <scope>NUCLEOTIDE SEQUENCE</scope>
    <source>
        <strain evidence="8">ATCC 16933</strain>
    </source>
</reference>
<gene>
    <name evidence="8" type="ORF">BDY21DRAFT_341047</name>
</gene>
<dbReference type="PROSITE" id="PS00463">
    <property type="entry name" value="ZN2_CY6_FUNGAL_1"/>
    <property type="match status" value="1"/>
</dbReference>
<feature type="region of interest" description="Disordered" evidence="6">
    <location>
        <begin position="92"/>
        <end position="160"/>
    </location>
</feature>
<dbReference type="Proteomes" id="UP000799766">
    <property type="component" value="Unassembled WGS sequence"/>
</dbReference>
<feature type="compositionally biased region" description="Polar residues" evidence="6">
    <location>
        <begin position="98"/>
        <end position="134"/>
    </location>
</feature>
<keyword evidence="2" id="KW-0805">Transcription regulation</keyword>
<dbReference type="OrthoDB" id="5226580at2759"/>
<feature type="domain" description="Zn(2)-C6 fungal-type" evidence="7">
    <location>
        <begin position="21"/>
        <end position="53"/>
    </location>
</feature>
<comment type="subcellular location">
    <subcellularLocation>
        <location evidence="1">Nucleus</location>
    </subcellularLocation>
</comment>
<evidence type="ECO:0000256" key="2">
    <source>
        <dbReference type="ARBA" id="ARBA00023015"/>
    </source>
</evidence>